<feature type="transmembrane region" description="Helical" evidence="2">
    <location>
        <begin position="297"/>
        <end position="316"/>
    </location>
</feature>
<keyword evidence="2" id="KW-0472">Membrane</keyword>
<evidence type="ECO:0000256" key="1">
    <source>
        <dbReference type="SAM" id="MobiDB-lite"/>
    </source>
</evidence>
<feature type="transmembrane region" description="Helical" evidence="2">
    <location>
        <begin position="255"/>
        <end position="285"/>
    </location>
</feature>
<reference evidence="4" key="1">
    <citation type="journal article" date="2019" name="Int. J. Syst. Evol. Microbiol.">
        <title>The Global Catalogue of Microorganisms (GCM) 10K type strain sequencing project: providing services to taxonomists for standard genome sequencing and annotation.</title>
        <authorList>
            <consortium name="The Broad Institute Genomics Platform"/>
            <consortium name="The Broad Institute Genome Sequencing Center for Infectious Disease"/>
            <person name="Wu L."/>
            <person name="Ma J."/>
        </authorList>
    </citation>
    <scope>NUCLEOTIDE SEQUENCE [LARGE SCALE GENOMIC DNA]</scope>
    <source>
        <strain evidence="4">CCUG 56042</strain>
    </source>
</reference>
<keyword evidence="4" id="KW-1185">Reference proteome</keyword>
<keyword evidence="2" id="KW-1133">Transmembrane helix</keyword>
<evidence type="ECO:0000313" key="3">
    <source>
        <dbReference type="EMBL" id="MFC5430202.1"/>
    </source>
</evidence>
<evidence type="ECO:0000256" key="2">
    <source>
        <dbReference type="SAM" id="Phobius"/>
    </source>
</evidence>
<feature type="transmembrane region" description="Helical" evidence="2">
    <location>
        <begin position="420"/>
        <end position="444"/>
    </location>
</feature>
<dbReference type="Proteomes" id="UP001596103">
    <property type="component" value="Unassembled WGS sequence"/>
</dbReference>
<accession>A0ABW0JAS1</accession>
<name>A0ABW0JAS1_9BURK</name>
<feature type="transmembrane region" description="Helical" evidence="2">
    <location>
        <begin position="84"/>
        <end position="101"/>
    </location>
</feature>
<feature type="transmembrane region" description="Helical" evidence="2">
    <location>
        <begin position="139"/>
        <end position="156"/>
    </location>
</feature>
<feature type="transmembrane region" description="Helical" evidence="2">
    <location>
        <begin position="374"/>
        <end position="399"/>
    </location>
</feature>
<keyword evidence="2" id="KW-0812">Transmembrane</keyword>
<proteinExistence type="predicted"/>
<protein>
    <submittedName>
        <fullName evidence="3">Uncharacterized protein</fullName>
    </submittedName>
</protein>
<dbReference type="EMBL" id="JBHSMP010000017">
    <property type="protein sequence ID" value="MFC5430202.1"/>
    <property type="molecule type" value="Genomic_DNA"/>
</dbReference>
<comment type="caution">
    <text evidence="3">The sequence shown here is derived from an EMBL/GenBank/DDBJ whole genome shotgun (WGS) entry which is preliminary data.</text>
</comment>
<dbReference type="RefSeq" id="WP_377712449.1">
    <property type="nucleotide sequence ID" value="NZ_JBHSMP010000017.1"/>
</dbReference>
<gene>
    <name evidence="3" type="ORF">ACFPTO_15540</name>
</gene>
<sequence length="512" mass="54253">MQIQIFGVIVLVLGLLSLNLNYQWAIYFLVLCCLFACTSAIAFPAIGGLTILPANLFLLFFALRAFNIGGGAALWRPVAPGSPGFPLLCLCVFAVVGGLFLPRAMAGATYVYAINRGAIDPNAPDLQPLGPVSGNLTQSIYFIGEVLVYCCMAVFLSKKNSYKHFANAILLIAALNVIAAIVDIGSSSVGINVLGVIKTASYTLHDGEEVGGMRRIAGTFAEASAFSGFTLLLFAFSANLWLFGYRPRITGMLTFASGVLLALSTSATAYVGFAVYLVVLLLGRCGRIAPRSESRKLRLCAVVICVGIIALLYAIVFRPSLLESLGDFFNDAVLNKVDSASGIERGAWNRQALVNLVETFGFGVGIGSSRTSSFILVLLSNLGIVGTMLFGVFVCKCTVSPIPTHGPMLDRVVCYASRQTMLAILVSASISGTVFDLGPCFYMFAAAAGMLSSSVRRVSLVGGVDRPGNRASPEKAQPSRSGVLVGHARAPATPLLDSHKHESRIPAWPHRG</sequence>
<evidence type="ECO:0000313" key="4">
    <source>
        <dbReference type="Proteomes" id="UP001596103"/>
    </source>
</evidence>
<feature type="transmembrane region" description="Helical" evidence="2">
    <location>
        <begin position="5"/>
        <end position="22"/>
    </location>
</feature>
<feature type="region of interest" description="Disordered" evidence="1">
    <location>
        <begin position="466"/>
        <end position="485"/>
    </location>
</feature>
<organism evidence="3 4">
    <name type="scientific">Paraburkholderia denitrificans</name>
    <dbReference type="NCBI Taxonomy" id="694025"/>
    <lineage>
        <taxon>Bacteria</taxon>
        <taxon>Pseudomonadati</taxon>
        <taxon>Pseudomonadota</taxon>
        <taxon>Betaproteobacteria</taxon>
        <taxon>Burkholderiales</taxon>
        <taxon>Burkholderiaceae</taxon>
        <taxon>Paraburkholderia</taxon>
    </lineage>
</organism>
<feature type="transmembrane region" description="Helical" evidence="2">
    <location>
        <begin position="223"/>
        <end position="243"/>
    </location>
</feature>